<evidence type="ECO:0000256" key="4">
    <source>
        <dbReference type="PROSITE-ProRule" id="PRU00024"/>
    </source>
</evidence>
<feature type="region of interest" description="Disordered" evidence="5">
    <location>
        <begin position="1511"/>
        <end position="1540"/>
    </location>
</feature>
<dbReference type="Gene3D" id="2.40.50.90">
    <property type="match status" value="4"/>
</dbReference>
<dbReference type="Gene3D" id="2.30.30.140">
    <property type="match status" value="5"/>
</dbReference>
<keyword evidence="10" id="KW-1185">Reference proteome</keyword>
<feature type="domain" description="Tudor" evidence="8">
    <location>
        <begin position="1725"/>
        <end position="1785"/>
    </location>
</feature>
<dbReference type="PANTHER" id="PTHR16442:SF1">
    <property type="entry name" value="RING FINGER PROTEIN 17"/>
    <property type="match status" value="1"/>
</dbReference>
<dbReference type="EnsemblMetazoa" id="XM_044458847.1">
    <property type="protein sequence ID" value="XP_044314782.1"/>
    <property type="gene ID" value="LOC108037169"/>
</dbReference>
<name>A0ABM5J7J4_DRORH</name>
<keyword evidence="1" id="KW-0479">Metal-binding</keyword>
<dbReference type="Pfam" id="PF00567">
    <property type="entry name" value="TUDOR"/>
    <property type="match status" value="5"/>
</dbReference>
<evidence type="ECO:0000256" key="2">
    <source>
        <dbReference type="ARBA" id="ARBA00022771"/>
    </source>
</evidence>
<dbReference type="GeneID" id="108037169"/>
<feature type="domain" description="B box-type" evidence="7">
    <location>
        <begin position="210"/>
        <end position="245"/>
    </location>
</feature>
<feature type="region of interest" description="Disordered" evidence="5">
    <location>
        <begin position="1585"/>
        <end position="1627"/>
    </location>
</feature>
<evidence type="ECO:0000259" key="7">
    <source>
        <dbReference type="PROSITE" id="PS50119"/>
    </source>
</evidence>
<dbReference type="CDD" id="cd19757">
    <property type="entry name" value="Bbox1"/>
    <property type="match status" value="1"/>
</dbReference>
<dbReference type="InterPro" id="IPR002999">
    <property type="entry name" value="Tudor"/>
</dbReference>
<dbReference type="Proteomes" id="UP001652680">
    <property type="component" value="Unassembled WGS sequence"/>
</dbReference>
<dbReference type="InterPro" id="IPR001841">
    <property type="entry name" value="Znf_RING"/>
</dbReference>
<dbReference type="SMART" id="SM00336">
    <property type="entry name" value="BBOX"/>
    <property type="match status" value="2"/>
</dbReference>
<accession>A0ABM5J7J4</accession>
<dbReference type="SUPFAM" id="SSF57845">
    <property type="entry name" value="B-box zinc-binding domain"/>
    <property type="match status" value="1"/>
</dbReference>
<sequence>MIADDSGVKHFDRKFVASNLQNLLRCPKCTKCYTYSYNTYQRGESYRPFLLPCGHNLCESCVWTYRQDLKCAVCQNPAPPTIKAKDPASKFSGNVRDFYELNYHVLGETSSLSYFRRFATETSNKSLSLNSTSELLVQSTKCSECGNAVATGECRQCKAFYCRRCFDAVHNHSRVLKSHVFQKTTIETQSQTSRGLRVDNHFFTLPFSSCLKHRLPKNVHCQQCNRNNCAVCSSLHHLSHRTRPMADINQRYASEIPASLNALNSALLNIQNGKEVVRAAKQKLSGYASDTLASISKRFCHLHGLLQVAELQVIEKLRESSLPPQMELNEALGRLSGYESVIKRLKQLLESGTEDNLGVPKDISLKWLIKLIGEHLENIPTTVEITKIDENPYRVTCGRVMDMANLFKCEFVDPKIHVRLRTDLESNSSVVMSPNEDITFSSSFSSGKENIAQANVVVPQLMLTQNSKTKLISKGPNSRAKKAKKTQTFLSSTCASTDEIPSRDFVRNFSALDITKPNVTTIIKSGGDKGDWFKTDALVKVRCVNSPEDFYVQGIHSAQRLREELDTFSQTLTRGRSALPAIVVGEHYITYHKDQDRFYRAMVSQKLGSRDTYKVFLPDIGLYVEAHSSNFHEVPERLAQLPYSAVHCSLRELMPNHGGSEWDNRASAFLKQIVQNNPVHVIVKRALSHELHEVDLITSNYNTDISVRESFLYSGLARSRCGLAPAIGHQWLQPAPSTLRLPRMKFQFGDVLMIQMLHVEDPQEFYVMRHDFESKRCSLQSSLQGTMDRISISQLQNIFLGRQHLGCVLQSDGQWKRASIEQILPDGYVLVHLVDDGPSQKVFWDQLFMLPQNFWDTELAIKCCLADVETRPELAYVWTAEATAAFKQLTANPKLHMEVIRSTEDVVYVALNFIRSGSETTSVGVQMVAQGYCTSSGESSKIVNPPDSSRSVRLDVDTRRFIEQQKGQPVEMAPYQKADKNDRNKRVNVQVLYVRKPDEFYVTLPHFQPAIQLLQKSVQEAAAAMYQDMLPRANWQVGEMCYVRVQAKCDSQLFWHRGAVTKVIPPSSSCHLTRYQVQLRDLGELAENVASSSMASIDEANMRISNSAKRCYLHGIRAIGDEWSEDAIDFFKDQLQAYDDIHVTGHGYTGNSLSVVLWGSHTIISGPFSPARMKYVNINKTLLLAGMAEKDLNFDPDDQQSIPDGSVRSEGTGKSCDLKAMQSYIDKIDKMGTAKNLNPEKSPRLKIGFEHNEDMPPLELLEDFGKAKQTTGQTVPPVGWTTPRRCEKAIFTAIATNVSYECCVYLTLANDKPFMDHMRNLLVRKFKPLMDKQQERSTSYMYEVGQPVLVSYHMDNLIYRGIVQRLKNNHDEYTVYYVDYGNMEQVKADEMLPFAPFPELNAMCFQVTIHGVRSKKGKYTIKEMDTVHQHLVMKLSSVRVMEAKVVGSDKLPTCQIKVGNLDIATMMIDCGISVPTEKPHTKKKSIFISSQKTFDEFKVFDELENLASLEGAVPDEEEAKRVQRKNETQSSVQQPPSKKKYLVNSKEIEAFECDQDFDCQQVAQEMHLNNSFFLVNFKKYAGENGSEESGLDLDKSGDEEQGSNTSNIIENQDDADNEGSQMEPQIFSAADQVRRRIELRQKEMKDKVSFSPLETSTVRSYYDASGSFKTLSLPNGVKQFQCTVESVLSATELQIAPCLSEFTKHDINLVQETSALINDAEPLKRPKLGDLCLARYSKDKQWYRAIIKEIPPGNLQATVFYIDFHDTERVLHSHLKVMPNQLFMFPLRSFRVKLHGVKKNKNFEDKSVRQALQACLCKYPLVFARVHYPLNYHSNNIDGSVGESDLIEVELFENRHQKKLLYQSLCDNWMLMKKK</sequence>
<reference evidence="9" key="2">
    <citation type="submission" date="2025-05" db="UniProtKB">
        <authorList>
            <consortium name="EnsemblMetazoa"/>
        </authorList>
    </citation>
    <scope>IDENTIFICATION</scope>
</reference>
<dbReference type="PANTHER" id="PTHR16442">
    <property type="entry name" value="RING FINGER PROTEIN 17"/>
    <property type="match status" value="1"/>
</dbReference>
<dbReference type="SMART" id="SM00333">
    <property type="entry name" value="TUDOR"/>
    <property type="match status" value="4"/>
</dbReference>
<dbReference type="InterPro" id="IPR013083">
    <property type="entry name" value="Znf_RING/FYVE/PHD"/>
</dbReference>
<dbReference type="PROSITE" id="PS50089">
    <property type="entry name" value="ZF_RING_2"/>
    <property type="match status" value="1"/>
</dbReference>
<reference evidence="10" key="1">
    <citation type="journal article" date="2021" name="Elife">
        <title>Highly contiguous assemblies of 101 drosophilid genomes.</title>
        <authorList>
            <person name="Kim B.Y."/>
            <person name="Wang J.R."/>
            <person name="Miller D.E."/>
            <person name="Barmina O."/>
            <person name="Delaney E."/>
            <person name="Thompson A."/>
            <person name="Comeault A.A."/>
            <person name="Peede D."/>
            <person name="D'Agostino E.R."/>
            <person name="Pelaez J."/>
            <person name="Aguilar J.M."/>
            <person name="Haji D."/>
            <person name="Matsunaga T."/>
            <person name="Armstrong E.E."/>
            <person name="Zych M."/>
            <person name="Ogawa Y."/>
            <person name="Stamenkovic-Radak M."/>
            <person name="Jelic M."/>
            <person name="Veselinovic M.S."/>
            <person name="Tanaskovic M."/>
            <person name="Eric P."/>
            <person name="Gao J.J."/>
            <person name="Katoh T.K."/>
            <person name="Toda M.J."/>
            <person name="Watabe H."/>
            <person name="Watada M."/>
            <person name="Davis J.S."/>
            <person name="Moyle L.C."/>
            <person name="Manoli G."/>
            <person name="Bertolini E."/>
            <person name="Kostal V."/>
            <person name="Hawley R.S."/>
            <person name="Takahashi A."/>
            <person name="Jones C.D."/>
            <person name="Price D.K."/>
            <person name="Whiteman N."/>
            <person name="Kopp A."/>
            <person name="Matute D.R."/>
            <person name="Petrov D.A."/>
        </authorList>
    </citation>
    <scope>NUCLEOTIDE SEQUENCE [LARGE SCALE GENOMIC DNA]</scope>
</reference>
<evidence type="ECO:0000259" key="6">
    <source>
        <dbReference type="PROSITE" id="PS50089"/>
    </source>
</evidence>
<dbReference type="InterPro" id="IPR000315">
    <property type="entry name" value="Znf_B-box"/>
</dbReference>
<evidence type="ECO:0000256" key="1">
    <source>
        <dbReference type="ARBA" id="ARBA00022723"/>
    </source>
</evidence>
<dbReference type="CDD" id="cd20379">
    <property type="entry name" value="Tudor_dTUD-like"/>
    <property type="match status" value="3"/>
</dbReference>
<evidence type="ECO:0000259" key="8">
    <source>
        <dbReference type="PROSITE" id="PS50304"/>
    </source>
</evidence>
<dbReference type="Gene3D" id="3.30.160.60">
    <property type="entry name" value="Classic Zinc Finger"/>
    <property type="match status" value="1"/>
</dbReference>
<evidence type="ECO:0000256" key="5">
    <source>
        <dbReference type="SAM" id="MobiDB-lite"/>
    </source>
</evidence>
<feature type="domain" description="Tudor" evidence="8">
    <location>
        <begin position="1341"/>
        <end position="1401"/>
    </location>
</feature>
<dbReference type="InterPro" id="IPR035437">
    <property type="entry name" value="SNase_OB-fold_sf"/>
</dbReference>
<feature type="domain" description="B box-type" evidence="7">
    <location>
        <begin position="137"/>
        <end position="184"/>
    </location>
</feature>
<dbReference type="PROSITE" id="PS00518">
    <property type="entry name" value="ZF_RING_1"/>
    <property type="match status" value="1"/>
</dbReference>
<feature type="domain" description="RING-type" evidence="6">
    <location>
        <begin position="29"/>
        <end position="75"/>
    </location>
</feature>
<evidence type="ECO:0000313" key="10">
    <source>
        <dbReference type="Proteomes" id="UP001652680"/>
    </source>
</evidence>
<dbReference type="SMART" id="SM00184">
    <property type="entry name" value="RING"/>
    <property type="match status" value="1"/>
</dbReference>
<feature type="region of interest" description="Disordered" evidence="5">
    <location>
        <begin position="1194"/>
        <end position="1214"/>
    </location>
</feature>
<feature type="compositionally biased region" description="Basic and acidic residues" evidence="5">
    <location>
        <begin position="1518"/>
        <end position="1527"/>
    </location>
</feature>
<dbReference type="InterPro" id="IPR017907">
    <property type="entry name" value="Znf_RING_CS"/>
</dbReference>
<evidence type="ECO:0000313" key="9">
    <source>
        <dbReference type="EnsemblMetazoa" id="XP_044314782.1"/>
    </source>
</evidence>
<protein>
    <recommendedName>
        <fullName evidence="11">RING finger protein 17</fullName>
    </recommendedName>
</protein>
<dbReference type="RefSeq" id="XP_044314782.1">
    <property type="nucleotide sequence ID" value="XM_044458847.1"/>
</dbReference>
<dbReference type="SUPFAM" id="SSF63748">
    <property type="entry name" value="Tudor/PWWP/MBT"/>
    <property type="match status" value="5"/>
</dbReference>
<dbReference type="Gene3D" id="3.30.40.10">
    <property type="entry name" value="Zinc/RING finger domain, C3HC4 (zinc finger)"/>
    <property type="match status" value="1"/>
</dbReference>
<evidence type="ECO:0008006" key="11">
    <source>
        <dbReference type="Google" id="ProtNLM"/>
    </source>
</evidence>
<keyword evidence="2 4" id="KW-0863">Zinc-finger</keyword>
<dbReference type="PROSITE" id="PS50119">
    <property type="entry name" value="ZF_BBOX"/>
    <property type="match status" value="2"/>
</dbReference>
<proteinExistence type="predicted"/>
<evidence type="ECO:0000256" key="3">
    <source>
        <dbReference type="ARBA" id="ARBA00022833"/>
    </source>
</evidence>
<dbReference type="PROSITE" id="PS50304">
    <property type="entry name" value="TUDOR"/>
    <property type="match status" value="3"/>
</dbReference>
<feature type="domain" description="Tudor" evidence="8">
    <location>
        <begin position="800"/>
        <end position="857"/>
    </location>
</feature>
<dbReference type="Gene3D" id="4.10.830.40">
    <property type="match status" value="1"/>
</dbReference>
<keyword evidence="3" id="KW-0862">Zinc</keyword>
<organism evidence="9 10">
    <name type="scientific">Drosophila rhopaloa</name>
    <name type="common">Fruit fly</name>
    <dbReference type="NCBI Taxonomy" id="1041015"/>
    <lineage>
        <taxon>Eukaryota</taxon>
        <taxon>Metazoa</taxon>
        <taxon>Ecdysozoa</taxon>
        <taxon>Arthropoda</taxon>
        <taxon>Hexapoda</taxon>
        <taxon>Insecta</taxon>
        <taxon>Pterygota</taxon>
        <taxon>Neoptera</taxon>
        <taxon>Endopterygota</taxon>
        <taxon>Diptera</taxon>
        <taxon>Brachycera</taxon>
        <taxon>Muscomorpha</taxon>
        <taxon>Ephydroidea</taxon>
        <taxon>Drosophilidae</taxon>
        <taxon>Drosophila</taxon>
        <taxon>Sophophora</taxon>
    </lineage>
</organism>